<dbReference type="RefSeq" id="WP_252175080.1">
    <property type="nucleotide sequence ID" value="NZ_CP086395.1"/>
</dbReference>
<dbReference type="Pfam" id="PF24032">
    <property type="entry name" value="YQBQ"/>
    <property type="match status" value="1"/>
</dbReference>
<proteinExistence type="predicted"/>
<protein>
    <recommendedName>
        <fullName evidence="1">YqbQ/XkdQ domain-containing protein</fullName>
    </recommendedName>
</protein>
<dbReference type="EMBL" id="CP086395">
    <property type="protein sequence ID" value="USJ19519.1"/>
    <property type="molecule type" value="Genomic_DNA"/>
</dbReference>
<dbReference type="InterPro" id="IPR056937">
    <property type="entry name" value="YqbQ/XkdQ"/>
</dbReference>
<reference evidence="2" key="1">
    <citation type="journal article" date="2022" name="Front. Microbiol.">
        <title>Feed Insects as a Reservoir of Granadaene-Producing Lactococci.</title>
        <authorList>
            <person name="Neuzil-Bunesova V."/>
            <person name="Ramirez Garcia A."/>
            <person name="Modrackova N."/>
            <person name="Makovska M."/>
            <person name="Sabolova M."/>
            <person name="Sproer C."/>
            <person name="Bunk B."/>
            <person name="Blom J."/>
            <person name="Schwab C."/>
        </authorList>
    </citation>
    <scope>NUCLEOTIDE SEQUENCE</scope>
    <source>
        <strain evidence="2">I4/6O</strain>
    </source>
</reference>
<accession>A0A9Q8Y0Z8</accession>
<dbReference type="KEGG" id="lfo:LMK00_06695"/>
<evidence type="ECO:0000259" key="1">
    <source>
        <dbReference type="Pfam" id="PF24032"/>
    </source>
</evidence>
<evidence type="ECO:0000313" key="2">
    <source>
        <dbReference type="EMBL" id="USJ19519.1"/>
    </source>
</evidence>
<sequence>MAITKFTIQKWDYSKNWDVSELAIKIKKQEDADFSAGSLEFSLTEVDEGFTPSNGDIVEFQWDGNKTFKGKIFKVGYDSKERFECLAYDSLYYLKSEDTLVFGVTTAQERFTRIMKIIDKPFKIFGDVQITKLPAEVFDGETYFSMIKKSLESIWKMTETRFIIRDDYGVIGWYRSYGRWQSSVTVSGLLLGDGSLVSEWELNRSVEDLYNVIKVVREDSDDKERKTYTTKTVNSQASIERYGRMQKHEKADNDANDAQMQNQGVQSLNENNREQRVLKVTAVLDLRIRAGSIFSIFVQSLNDIGIGQKQVFAKSVTHDFGANTMTIEGEII</sequence>
<name>A0A9Q8Y0Z8_9LACT</name>
<organism evidence="2 3">
    <name type="scientific">Lactococcus formosensis</name>
    <dbReference type="NCBI Taxonomy" id="1281486"/>
    <lineage>
        <taxon>Bacteria</taxon>
        <taxon>Bacillati</taxon>
        <taxon>Bacillota</taxon>
        <taxon>Bacilli</taxon>
        <taxon>Lactobacillales</taxon>
        <taxon>Streptococcaceae</taxon>
        <taxon>Lactococcus</taxon>
    </lineage>
</organism>
<feature type="domain" description="YqbQ/XkdQ" evidence="1">
    <location>
        <begin position="30"/>
        <end position="327"/>
    </location>
</feature>
<dbReference type="AlphaFoldDB" id="A0A9Q8Y0Z8"/>
<evidence type="ECO:0000313" key="3">
    <source>
        <dbReference type="Proteomes" id="UP001056730"/>
    </source>
</evidence>
<dbReference type="Proteomes" id="UP001056730">
    <property type="component" value="Chromosome"/>
</dbReference>
<gene>
    <name evidence="2" type="ORF">LMK00_06695</name>
</gene>